<feature type="region of interest" description="Disordered" evidence="1">
    <location>
        <begin position="34"/>
        <end position="55"/>
    </location>
</feature>
<organism evidence="2 3">
    <name type="scientific">Sinomonas terrae</name>
    <dbReference type="NCBI Taxonomy" id="2908838"/>
    <lineage>
        <taxon>Bacteria</taxon>
        <taxon>Bacillati</taxon>
        <taxon>Actinomycetota</taxon>
        <taxon>Actinomycetes</taxon>
        <taxon>Micrococcales</taxon>
        <taxon>Micrococcaceae</taxon>
        <taxon>Sinomonas</taxon>
    </lineage>
</organism>
<feature type="compositionally biased region" description="Basic and acidic residues" evidence="1">
    <location>
        <begin position="42"/>
        <end position="55"/>
    </location>
</feature>
<evidence type="ECO:0000313" key="2">
    <source>
        <dbReference type="EMBL" id="MCH6472119.1"/>
    </source>
</evidence>
<keyword evidence="3" id="KW-1185">Reference proteome</keyword>
<reference evidence="2 3" key="1">
    <citation type="submission" date="2022-03" db="EMBL/GenBank/DDBJ databases">
        <title>Sinomonas sp. isolated from a soil.</title>
        <authorList>
            <person name="Han J."/>
            <person name="Kim D.-U."/>
        </authorList>
    </citation>
    <scope>NUCLEOTIDE SEQUENCE [LARGE SCALE GENOMIC DNA]</scope>
    <source>
        <strain evidence="2 3">5-5</strain>
    </source>
</reference>
<accession>A0ABS9U5Z2</accession>
<protein>
    <submittedName>
        <fullName evidence="2">Uncharacterized protein</fullName>
    </submittedName>
</protein>
<dbReference type="Proteomes" id="UP001202922">
    <property type="component" value="Unassembled WGS sequence"/>
</dbReference>
<sequence>MEDPTQPKPQVPPHEPPSSRRIELHWVGLAHQRHLSIGGIREPSEQASKKQEPSE</sequence>
<proteinExistence type="predicted"/>
<gene>
    <name evidence="2" type="ORF">L0M17_19490</name>
</gene>
<name>A0ABS9U5Z2_9MICC</name>
<comment type="caution">
    <text evidence="2">The sequence shown here is derived from an EMBL/GenBank/DDBJ whole genome shotgun (WGS) entry which is preliminary data.</text>
</comment>
<evidence type="ECO:0000256" key="1">
    <source>
        <dbReference type="SAM" id="MobiDB-lite"/>
    </source>
</evidence>
<feature type="region of interest" description="Disordered" evidence="1">
    <location>
        <begin position="1"/>
        <end position="20"/>
    </location>
</feature>
<dbReference type="EMBL" id="JAKZBV010000001">
    <property type="protein sequence ID" value="MCH6472119.1"/>
    <property type="molecule type" value="Genomic_DNA"/>
</dbReference>
<feature type="compositionally biased region" description="Pro residues" evidence="1">
    <location>
        <begin position="1"/>
        <end position="16"/>
    </location>
</feature>
<dbReference type="RefSeq" id="WP_241056028.1">
    <property type="nucleotide sequence ID" value="NZ_JAKZBV010000001.1"/>
</dbReference>
<evidence type="ECO:0000313" key="3">
    <source>
        <dbReference type="Proteomes" id="UP001202922"/>
    </source>
</evidence>